<dbReference type="InterPro" id="IPR039422">
    <property type="entry name" value="MarR/SlyA-like"/>
</dbReference>
<keyword evidence="2" id="KW-0238">DNA-binding</keyword>
<dbReference type="STRING" id="688867.SAMN05660236_3631"/>
<dbReference type="Proteomes" id="UP000190961">
    <property type="component" value="Unassembled WGS sequence"/>
</dbReference>
<dbReference type="Gene3D" id="1.10.10.10">
    <property type="entry name" value="Winged helix-like DNA-binding domain superfamily/Winged helix DNA-binding domain"/>
    <property type="match status" value="1"/>
</dbReference>
<keyword evidence="3" id="KW-1185">Reference proteome</keyword>
<proteinExistence type="predicted"/>
<dbReference type="PROSITE" id="PS50995">
    <property type="entry name" value="HTH_MARR_2"/>
    <property type="match status" value="1"/>
</dbReference>
<dbReference type="PANTHER" id="PTHR33164:SF67">
    <property type="entry name" value="TRANSCRIPTIONAL REGULATOR, MARR FAMILY"/>
    <property type="match status" value="1"/>
</dbReference>
<feature type="domain" description="HTH marR-type" evidence="1">
    <location>
        <begin position="1"/>
        <end position="137"/>
    </location>
</feature>
<dbReference type="GO" id="GO:0003677">
    <property type="term" value="F:DNA binding"/>
    <property type="evidence" value="ECO:0007669"/>
    <property type="project" value="UniProtKB-KW"/>
</dbReference>
<dbReference type="InterPro" id="IPR036390">
    <property type="entry name" value="WH_DNA-bd_sf"/>
</dbReference>
<sequence>MAKEVVEKIREFNRFYTSVIGVTNNHILESNYSLTEVRVMHEASNNPGITARQLKALLQMDEGYLSRLIAKLVKQKILLKKQSREDKRIFSLELSEKGKQMYTEFNKRSNDSVAALIQHLGNNDQIELVKLLNSVKTLLTKNK</sequence>
<dbReference type="AlphaFoldDB" id="A0A1T5LP81"/>
<evidence type="ECO:0000313" key="2">
    <source>
        <dbReference type="EMBL" id="SKC77752.1"/>
    </source>
</evidence>
<reference evidence="2 3" key="1">
    <citation type="submission" date="2017-02" db="EMBL/GenBank/DDBJ databases">
        <authorList>
            <person name="Peterson S.W."/>
        </authorList>
    </citation>
    <scope>NUCLEOTIDE SEQUENCE [LARGE SCALE GENOMIC DNA]</scope>
    <source>
        <strain evidence="2 3">DSM 25262</strain>
    </source>
</reference>
<dbReference type="PANTHER" id="PTHR33164">
    <property type="entry name" value="TRANSCRIPTIONAL REGULATOR, MARR FAMILY"/>
    <property type="match status" value="1"/>
</dbReference>
<dbReference type="SMART" id="SM00347">
    <property type="entry name" value="HTH_MARR"/>
    <property type="match status" value="1"/>
</dbReference>
<dbReference type="EMBL" id="FUZU01000002">
    <property type="protein sequence ID" value="SKC77752.1"/>
    <property type="molecule type" value="Genomic_DNA"/>
</dbReference>
<name>A0A1T5LP81_9BACT</name>
<dbReference type="GO" id="GO:0003700">
    <property type="term" value="F:DNA-binding transcription factor activity"/>
    <property type="evidence" value="ECO:0007669"/>
    <property type="project" value="InterPro"/>
</dbReference>
<protein>
    <submittedName>
        <fullName evidence="2">DNA-binding transcriptional regulator, MarR family</fullName>
    </submittedName>
</protein>
<dbReference type="InterPro" id="IPR036388">
    <property type="entry name" value="WH-like_DNA-bd_sf"/>
</dbReference>
<dbReference type="RefSeq" id="WP_079688139.1">
    <property type="nucleotide sequence ID" value="NZ_FUZU01000002.1"/>
</dbReference>
<dbReference type="InterPro" id="IPR000835">
    <property type="entry name" value="HTH_MarR-typ"/>
</dbReference>
<evidence type="ECO:0000313" key="3">
    <source>
        <dbReference type="Proteomes" id="UP000190961"/>
    </source>
</evidence>
<dbReference type="GO" id="GO:0006950">
    <property type="term" value="P:response to stress"/>
    <property type="evidence" value="ECO:0007669"/>
    <property type="project" value="TreeGrafter"/>
</dbReference>
<accession>A0A1T5LP81</accession>
<organism evidence="2 3">
    <name type="scientific">Ohtaekwangia koreensis</name>
    <dbReference type="NCBI Taxonomy" id="688867"/>
    <lineage>
        <taxon>Bacteria</taxon>
        <taxon>Pseudomonadati</taxon>
        <taxon>Bacteroidota</taxon>
        <taxon>Cytophagia</taxon>
        <taxon>Cytophagales</taxon>
        <taxon>Fulvivirgaceae</taxon>
        <taxon>Ohtaekwangia</taxon>
    </lineage>
</organism>
<dbReference type="Pfam" id="PF01047">
    <property type="entry name" value="MarR"/>
    <property type="match status" value="1"/>
</dbReference>
<dbReference type="SUPFAM" id="SSF46785">
    <property type="entry name" value="Winged helix' DNA-binding domain"/>
    <property type="match status" value="1"/>
</dbReference>
<evidence type="ECO:0000259" key="1">
    <source>
        <dbReference type="PROSITE" id="PS50995"/>
    </source>
</evidence>
<dbReference type="OrthoDB" id="5419426at2"/>
<gene>
    <name evidence="2" type="ORF">SAMN05660236_3631</name>
</gene>